<evidence type="ECO:0000313" key="1">
    <source>
        <dbReference type="EMBL" id="RZT83931.1"/>
    </source>
</evidence>
<reference evidence="1 2" key="1">
    <citation type="submission" date="2019-02" db="EMBL/GenBank/DDBJ databases">
        <title>Sequencing the genomes of 1000 actinobacteria strains.</title>
        <authorList>
            <person name="Klenk H.-P."/>
        </authorList>
    </citation>
    <scope>NUCLEOTIDE SEQUENCE [LARGE SCALE GENOMIC DNA]</scope>
    <source>
        <strain evidence="1 2">DSM 45779</strain>
    </source>
</reference>
<gene>
    <name evidence="1" type="ORF">EV383_0759</name>
</gene>
<organism evidence="1 2">
    <name type="scientific">Pseudonocardia sediminis</name>
    <dbReference type="NCBI Taxonomy" id="1397368"/>
    <lineage>
        <taxon>Bacteria</taxon>
        <taxon>Bacillati</taxon>
        <taxon>Actinomycetota</taxon>
        <taxon>Actinomycetes</taxon>
        <taxon>Pseudonocardiales</taxon>
        <taxon>Pseudonocardiaceae</taxon>
        <taxon>Pseudonocardia</taxon>
    </lineage>
</organism>
<dbReference type="InterPro" id="IPR027304">
    <property type="entry name" value="Trigger_fact/SurA_dom_sf"/>
</dbReference>
<proteinExistence type="predicted"/>
<protein>
    <submittedName>
        <fullName evidence="1">SurA-like protein</fullName>
    </submittedName>
</protein>
<name>A0A4Q7UT23_PSEST</name>
<dbReference type="Pfam" id="PF13624">
    <property type="entry name" value="SurA_N_3"/>
    <property type="match status" value="1"/>
</dbReference>
<sequence length="301" mass="30993">MRTRTGKFIAATAIVGALVAGCGSGPSRVDAAAVVGDDTITLAEVQPRITAALGRPELIDSLKTRGFSEADVGRAVVSQMVLHDLLDRAAAEKKIVVRDDEVDRAVAAAGGEEVVAQSAIEPGGAREYVRDQIIATRLAERQVDRLAVTADVAIAQTREEAQRIARALAAGGATAEQALAGASTAQRGLQIRPSTTPQAAATPLIGIPAGDTAMFQLSPEQGWVVVRVTQRNTDAAPAGPAAAGRIDQQTLAEAGIRLLAPTAESAGVTVNPRYGVWDPVMLTVAPDAAQVGEVYPAASAR</sequence>
<dbReference type="RefSeq" id="WP_165438227.1">
    <property type="nucleotide sequence ID" value="NZ_SHKL01000001.1"/>
</dbReference>
<keyword evidence="2" id="KW-1185">Reference proteome</keyword>
<dbReference type="PROSITE" id="PS51257">
    <property type="entry name" value="PROKAR_LIPOPROTEIN"/>
    <property type="match status" value="1"/>
</dbReference>
<dbReference type="Proteomes" id="UP000291591">
    <property type="component" value="Unassembled WGS sequence"/>
</dbReference>
<dbReference type="Gene3D" id="1.10.4030.10">
    <property type="entry name" value="Porin chaperone SurA, peptide-binding domain"/>
    <property type="match status" value="1"/>
</dbReference>
<dbReference type="EMBL" id="SHKL01000001">
    <property type="protein sequence ID" value="RZT83931.1"/>
    <property type="molecule type" value="Genomic_DNA"/>
</dbReference>
<comment type="caution">
    <text evidence="1">The sequence shown here is derived from an EMBL/GenBank/DDBJ whole genome shotgun (WGS) entry which is preliminary data.</text>
</comment>
<evidence type="ECO:0000313" key="2">
    <source>
        <dbReference type="Proteomes" id="UP000291591"/>
    </source>
</evidence>
<dbReference type="AlphaFoldDB" id="A0A4Q7UT23"/>
<accession>A0A4Q7UT23</accession>
<dbReference type="SUPFAM" id="SSF109998">
    <property type="entry name" value="Triger factor/SurA peptide-binding domain-like"/>
    <property type="match status" value="1"/>
</dbReference>